<dbReference type="InterPro" id="IPR001173">
    <property type="entry name" value="Glyco_trans_2-like"/>
</dbReference>
<name>A0AAN0NIP1_9RHOB</name>
<evidence type="ECO:0000259" key="1">
    <source>
        <dbReference type="Pfam" id="PF00535"/>
    </source>
</evidence>
<dbReference type="PANTHER" id="PTHR43685">
    <property type="entry name" value="GLYCOSYLTRANSFERASE"/>
    <property type="match status" value="1"/>
</dbReference>
<keyword evidence="2" id="KW-0328">Glycosyltransferase</keyword>
<evidence type="ECO:0000313" key="2">
    <source>
        <dbReference type="EMBL" id="WZU65307.1"/>
    </source>
</evidence>
<proteinExistence type="predicted"/>
<gene>
    <name evidence="2" type="ORF">AABB28_08665</name>
</gene>
<keyword evidence="3" id="KW-1185">Reference proteome</keyword>
<dbReference type="Gene3D" id="3.90.550.10">
    <property type="entry name" value="Spore Coat Polysaccharide Biosynthesis Protein SpsA, Chain A"/>
    <property type="match status" value="1"/>
</dbReference>
<protein>
    <submittedName>
        <fullName evidence="2">Glycosyltransferase family 2 protein</fullName>
        <ecNumber evidence="2">2.4.-.-</ecNumber>
    </submittedName>
</protein>
<dbReference type="Pfam" id="PF00535">
    <property type="entry name" value="Glycos_transf_2"/>
    <property type="match status" value="1"/>
</dbReference>
<dbReference type="InterPro" id="IPR029044">
    <property type="entry name" value="Nucleotide-diphossugar_trans"/>
</dbReference>
<dbReference type="SUPFAM" id="SSF53448">
    <property type="entry name" value="Nucleotide-diphospho-sugar transferases"/>
    <property type="match status" value="1"/>
</dbReference>
<feature type="domain" description="Glycosyltransferase 2-like" evidence="1">
    <location>
        <begin position="4"/>
        <end position="128"/>
    </location>
</feature>
<dbReference type="RefSeq" id="WP_342071654.1">
    <property type="nucleotide sequence ID" value="NZ_CP151762.1"/>
</dbReference>
<dbReference type="KEGG" id="yag:AABB28_08665"/>
<reference evidence="2 3" key="1">
    <citation type="submission" date="2024-04" db="EMBL/GenBank/DDBJ databases">
        <title>Phylogenomic analyses of a clade within the roseobacter group suggest taxonomic reassignments of species of the genera Aestuariivita, Citreicella, Loktanella, Nautella, Pelagibaca, Ruegeria, Thalassobius, Thiobacimonas and Tropicibacter, and the proposal o.</title>
        <authorList>
            <person name="Jeon C.O."/>
        </authorList>
    </citation>
    <scope>NUCLEOTIDE SEQUENCE [LARGE SCALE GENOMIC DNA]</scope>
    <source>
        <strain evidence="2 3">G8-12</strain>
    </source>
</reference>
<dbReference type="PANTHER" id="PTHR43685:SF2">
    <property type="entry name" value="GLYCOSYLTRANSFERASE 2-LIKE DOMAIN-CONTAINING PROTEIN"/>
    <property type="match status" value="1"/>
</dbReference>
<accession>A0AAN0NIP1</accession>
<dbReference type="EC" id="2.4.-.-" evidence="2"/>
<sequence length="226" mass="24926">MTYSVAIPAFNAAETIAEAIASVLAQTIPPTDIVVVDDGSTDDTAAIARAQSDIVKVISQANAGCGQATSRAIKATMCDIVATFDADDLWVPDKMEKQLEMLRQANKQTFVFGRHRHFKHGSDDYTTGHECDGKTRSDLVLYRAAFDHVGDIIDPPGGRGDMVDWLGRARELGYQFQVYDAVLVLRRIIPGSLSYGRNNEKDRGYLMVAHRAMMRRKARAQMEGES</sequence>
<dbReference type="Proteomes" id="UP001451782">
    <property type="component" value="Chromosome"/>
</dbReference>
<dbReference type="InterPro" id="IPR050834">
    <property type="entry name" value="Glycosyltransf_2"/>
</dbReference>
<organism evidence="2 3">
    <name type="scientific">Yoonia algicola</name>
    <dbReference type="NCBI Taxonomy" id="3137368"/>
    <lineage>
        <taxon>Bacteria</taxon>
        <taxon>Pseudomonadati</taxon>
        <taxon>Pseudomonadota</taxon>
        <taxon>Alphaproteobacteria</taxon>
        <taxon>Rhodobacterales</taxon>
        <taxon>Paracoccaceae</taxon>
        <taxon>Yoonia</taxon>
    </lineage>
</organism>
<dbReference type="AlphaFoldDB" id="A0AAN0NIP1"/>
<dbReference type="EMBL" id="CP151762">
    <property type="protein sequence ID" value="WZU65307.1"/>
    <property type="molecule type" value="Genomic_DNA"/>
</dbReference>
<keyword evidence="2" id="KW-0808">Transferase</keyword>
<dbReference type="CDD" id="cd00761">
    <property type="entry name" value="Glyco_tranf_GTA_type"/>
    <property type="match status" value="1"/>
</dbReference>
<dbReference type="GO" id="GO:0016757">
    <property type="term" value="F:glycosyltransferase activity"/>
    <property type="evidence" value="ECO:0007669"/>
    <property type="project" value="UniProtKB-KW"/>
</dbReference>
<evidence type="ECO:0000313" key="3">
    <source>
        <dbReference type="Proteomes" id="UP001451782"/>
    </source>
</evidence>